<accession>A0A6P2CXG7</accession>
<name>A0A6P2CXG7_9BACT</name>
<reference evidence="1 2" key="1">
    <citation type="submission" date="2019-05" db="EMBL/GenBank/DDBJ databases">
        <authorList>
            <consortium name="Science for Life Laboratories"/>
        </authorList>
    </citation>
    <scope>NUCLEOTIDE SEQUENCE [LARGE SCALE GENOMIC DNA]</scope>
    <source>
        <strain evidence="1">Soil9</strain>
    </source>
</reference>
<sequence>MDTLSLNGPDFMAYIRRGMSGLGLPESPRITKAEVAGLQFHVRTLTAEQWAALHRFQERNPSDAIGRMVRLVAFGVCDAEGEPLFTVDEVGEFTCAVAFAIADQVAVVNKLTPFLPTVAPTAQ</sequence>
<dbReference type="Proteomes" id="UP000464178">
    <property type="component" value="Chromosome"/>
</dbReference>
<dbReference type="EMBL" id="LR593886">
    <property type="protein sequence ID" value="VTR91860.1"/>
    <property type="molecule type" value="Genomic_DNA"/>
</dbReference>
<dbReference type="RefSeq" id="WP_162666801.1">
    <property type="nucleotide sequence ID" value="NZ_LR593886.1"/>
</dbReference>
<evidence type="ECO:0000313" key="1">
    <source>
        <dbReference type="EMBL" id="VTR91860.1"/>
    </source>
</evidence>
<keyword evidence="2" id="KW-1185">Reference proteome</keyword>
<evidence type="ECO:0000313" key="2">
    <source>
        <dbReference type="Proteomes" id="UP000464178"/>
    </source>
</evidence>
<dbReference type="AlphaFoldDB" id="A0A6P2CXG7"/>
<dbReference type="KEGG" id="gms:SOIL9_58540"/>
<gene>
    <name evidence="1" type="ORF">SOIL9_58540</name>
</gene>
<protein>
    <submittedName>
        <fullName evidence="1">Uncharacterized protein</fullName>
    </submittedName>
</protein>
<organism evidence="1 2">
    <name type="scientific">Gemmata massiliana</name>
    <dbReference type="NCBI Taxonomy" id="1210884"/>
    <lineage>
        <taxon>Bacteria</taxon>
        <taxon>Pseudomonadati</taxon>
        <taxon>Planctomycetota</taxon>
        <taxon>Planctomycetia</taxon>
        <taxon>Gemmatales</taxon>
        <taxon>Gemmataceae</taxon>
        <taxon>Gemmata</taxon>
    </lineage>
</organism>
<proteinExistence type="predicted"/>